<sequence length="1897" mass="211261">MSTPNHSPALQHIHNHLLEIDPTLRPYSRRPATLPAERLALDTLNTTLKRINEAYMTQASAFYQALDLADPSQLSQLKTRLDTQLQDLDDTSTVNGQSRKTYLTDTAGIKALEQETRLNVSDALLSPLDLQMLEDCSRPPTFRPGLYALTFDYQDERIEFAGAFVLTRQANPTVDSLSGNTSVGPVLLFTPSRGLEAFATLQDLDRGLLQAMTLRSGHAEFSRHLPVRYQHLTVTDIWPLALQPITGQPLFEYVYQALLEKRKKDIHYALTLAENAQLNATQLKQHLDDALHAALPDLTPRLEFRAQRLLERDLFNALPDWYRSANTLERATIDQHLHHYNRARQAFLDLFGPAATPQALARHQWAEQLADELDIHDLDPDLLHITTPRSVPQVGTYNQQRSLVELTLRGLHPGDSTPGSAFLERSTLNYAGAPLGAAHAHLNLPTLLTLLQDLQPRLDFASTLKTALAAPQIKLAARRLFDQRLVLMANVARLQGHLSPADFQRFEDLQKNTRQPLHAQTVLLHGAQLKDLWLLREDDGQGQVKRLLLCTPDAPSARQFIAFNTLRECQTHIIGWTDSKARLKGRTMSDYLLEQVPQRFRPKMRDFLRSISLRPDANEHLEVTFGKPCTYADCLEAIAAHQLTTQLDDYEFSSPAWYRTASVNDRSRLASLADDAAGALRVYNARPDAESSVPAFERYLHDQARLSLNRLLGRQQNDIDPDTVFAYAPRPLVGAAATPVSYTTLYRDGYEDGIGFLNEKFSTSATFRGPPNVDLSPLTAQNVARSVTGVWIGQRYTDEIRRRLQNSDSPGYDERRTAVLAIVQLQMKSAALESCLQGHLTPGDLAWLEKAIDGLCDSGNTERNTYRVHRLSIDGDWVIGNYLFSHGDNPILLYTPDAPDGICWREARLFNYLLKKVEGMPAYWGARVPLPSMARVAQFLNTAREGLPVEIDRTTPSPARHDSIQHTTPLTDLRYEFYNMNLQRKIDDVHATTVNRLQMITGILWTCVEWLTAVATMPFPLLSLTLGGLLAFKDAMLALNAYHHNDTDSALQHYLGYLANVGGALLFDARPALKGAFKSLRPTIRTSTQAADNAVISQVDMLKPEGMQPVLFDGNSLWASHTPDALGRYLLYRHDPQSGQLLSTTRLVNRNADGQWVRSGVVGGGRKKYEKLLADESSPLEAFDVAPEQAKTFRAMLDPEFKARLEEMGAEYGGAAQGNAFNQAAPLRTAYAKQIELLNQRADAFFPAFPAAAPKSPLPVFAVDTAPVDILKSLFNRNKRLIIGALDSSIASKQLLIEQLPALAEQGLKRVYIENLPRDLFHRKLKVLNNQLGGNKAQALAQIERHLMQVDQALGLTADAPFTYRKLLLETQRLNIAIDGIDGSASYHMEHVLALGDGPRFIPRSSKLRNVYSHSVIEQNLKNNPGEGWVALVDSSRLGTYEQVAGLADLQNTPALRVEDAAPGQRIGVWPDTATSLQSRGDFTLALPTIHATLRRPSTSGTPAGAASHYAEFDLPSGIRSDINLIRQTHRGLDTRYSIATPRHAAAQSTFSQTRQRLSDKAKVFFNELTLPPRSLPANLATTSSETVFIERLYQQKLGLVIGEAHSARASKRLLIDNFKLLKKQGVKTLYMEHLLTDLHQAALETYQRTLKMPPILEHYLLSLDAGHMPQYRGPDTFTQVVKAANKHGIRIRALDCTASYHIKGLSGDNTRARLFSYFANQVISADQQALGPHKWVAFMGSAHTDMYVGVPGIAQLQDAVSLHVRDTAPSLAKPLHSGGWQMVDDLYGVALRSDYRVEVGIAGRPLPPAAPVPDRSKLTSPGQFFIERPTDGEANLVHFSRSNEILTTPIQIDEKGQYFVERWESFSPLRFHYLSQLIEALKSPPPRGMGLTQVAG</sequence>
<dbReference type="CDD" id="cd14729">
    <property type="entry name" value="RtxA-like"/>
    <property type="match status" value="2"/>
</dbReference>
<proteinExistence type="predicted"/>
<dbReference type="Gene3D" id="3.40.50.11550">
    <property type="match status" value="2"/>
</dbReference>
<dbReference type="Proteomes" id="UP000549134">
    <property type="component" value="Unassembled WGS sequence"/>
</dbReference>
<accession>A0A7Y8DS26</accession>
<protein>
    <submittedName>
        <fullName evidence="1">Membrane-targeted effector domain-containing toxin</fullName>
    </submittedName>
</protein>
<comment type="caution">
    <text evidence="1">The sequence shown here is derived from an EMBL/GenBank/DDBJ whole genome shotgun (WGS) entry which is preliminary data.</text>
</comment>
<dbReference type="SUPFAM" id="SSF159501">
    <property type="entry name" value="EreA/ChaN-like"/>
    <property type="match status" value="2"/>
</dbReference>
<dbReference type="EMBL" id="JACAQK010000020">
    <property type="protein sequence ID" value="NWD39201.1"/>
    <property type="molecule type" value="Genomic_DNA"/>
</dbReference>
<evidence type="ECO:0000313" key="2">
    <source>
        <dbReference type="Proteomes" id="UP000549134"/>
    </source>
</evidence>
<dbReference type="RefSeq" id="WP_080519983.1">
    <property type="nucleotide sequence ID" value="NZ_CP020369.1"/>
</dbReference>
<organism evidence="1 2">
    <name type="scientific">Pseudomonas tolaasii</name>
    <dbReference type="NCBI Taxonomy" id="29442"/>
    <lineage>
        <taxon>Bacteria</taxon>
        <taxon>Pseudomonadati</taxon>
        <taxon>Pseudomonadota</taxon>
        <taxon>Gammaproteobacteria</taxon>
        <taxon>Pseudomonadales</taxon>
        <taxon>Pseudomonadaceae</taxon>
        <taxon>Pseudomonas</taxon>
    </lineage>
</organism>
<dbReference type="GeneID" id="55843709"/>
<evidence type="ECO:0000313" key="1">
    <source>
        <dbReference type="EMBL" id="NWD39201.1"/>
    </source>
</evidence>
<gene>
    <name evidence="1" type="ORF">HX787_25425</name>
</gene>
<name>A0A7Y8DS26_PSETO</name>
<reference evidence="1 2" key="1">
    <citation type="submission" date="2020-04" db="EMBL/GenBank/DDBJ databases">
        <title>Molecular characterization of pseudomonads from Agaricus bisporus reveal novel blotch 2 pathogens in Western Europe.</title>
        <authorList>
            <person name="Taparia T."/>
            <person name="Krijger M."/>
            <person name="Haynes E."/>
            <person name="Elpinstone J.G."/>
            <person name="Noble R."/>
            <person name="Van Der Wolf J."/>
        </authorList>
    </citation>
    <scope>NUCLEOTIDE SEQUENCE [LARGE SCALE GENOMIC DNA]</scope>
    <source>
        <strain evidence="1 2">IPO3746</strain>
    </source>
</reference>